<dbReference type="EMBL" id="JASCZI010061369">
    <property type="protein sequence ID" value="MED6138552.1"/>
    <property type="molecule type" value="Genomic_DNA"/>
</dbReference>
<evidence type="ECO:0000313" key="3">
    <source>
        <dbReference type="Proteomes" id="UP001341840"/>
    </source>
</evidence>
<sequence>MIHSPPSKGDVVAILTGLIIVVLIHLVVGFSRLSLLSFFRQPPLLGTVLFLFKDPCSWFRNLPLIVNLSVNNSVRASLCILWLTTSKRNFEDGLALIKDSYNYLGQEIDKSQTDSIEIKKEVIRLGYTMSTKITGLHTKAEDIGDMTGKSLHKQQLLLDGQSMALESLNSLSEFQLSIKSNGGKQVDKFYKCEFKEIFRNYTYFVYLISENPNSILLNMEISNMKSWFRGKSKFKDFMIV</sequence>
<keyword evidence="3" id="KW-1185">Reference proteome</keyword>
<proteinExistence type="predicted"/>
<feature type="transmembrane region" description="Helical" evidence="1">
    <location>
        <begin position="12"/>
        <end position="30"/>
    </location>
</feature>
<evidence type="ECO:0000256" key="1">
    <source>
        <dbReference type="SAM" id="Phobius"/>
    </source>
</evidence>
<dbReference type="PANTHER" id="PTHR33538">
    <property type="entry name" value="PROTEIN GAMETE EXPRESSED 1"/>
    <property type="match status" value="1"/>
</dbReference>
<organism evidence="2 3">
    <name type="scientific">Stylosanthes scabra</name>
    <dbReference type="NCBI Taxonomy" id="79078"/>
    <lineage>
        <taxon>Eukaryota</taxon>
        <taxon>Viridiplantae</taxon>
        <taxon>Streptophyta</taxon>
        <taxon>Embryophyta</taxon>
        <taxon>Tracheophyta</taxon>
        <taxon>Spermatophyta</taxon>
        <taxon>Magnoliopsida</taxon>
        <taxon>eudicotyledons</taxon>
        <taxon>Gunneridae</taxon>
        <taxon>Pentapetalae</taxon>
        <taxon>rosids</taxon>
        <taxon>fabids</taxon>
        <taxon>Fabales</taxon>
        <taxon>Fabaceae</taxon>
        <taxon>Papilionoideae</taxon>
        <taxon>50 kb inversion clade</taxon>
        <taxon>dalbergioids sensu lato</taxon>
        <taxon>Dalbergieae</taxon>
        <taxon>Pterocarpus clade</taxon>
        <taxon>Stylosanthes</taxon>
    </lineage>
</organism>
<dbReference type="Proteomes" id="UP001341840">
    <property type="component" value="Unassembled WGS sequence"/>
</dbReference>
<evidence type="ECO:0000313" key="2">
    <source>
        <dbReference type="EMBL" id="MED6138552.1"/>
    </source>
</evidence>
<keyword evidence="1" id="KW-0812">Transmembrane</keyword>
<protein>
    <submittedName>
        <fullName evidence="2">Uncharacterized protein</fullName>
    </submittedName>
</protein>
<keyword evidence="1" id="KW-0472">Membrane</keyword>
<name>A0ABU6SQG2_9FABA</name>
<comment type="caution">
    <text evidence="2">The sequence shown here is derived from an EMBL/GenBank/DDBJ whole genome shotgun (WGS) entry which is preliminary data.</text>
</comment>
<keyword evidence="1" id="KW-1133">Transmembrane helix</keyword>
<accession>A0ABU6SQG2</accession>
<dbReference type="InterPro" id="IPR040346">
    <property type="entry name" value="GEX1/Brambleberry"/>
</dbReference>
<reference evidence="2 3" key="1">
    <citation type="journal article" date="2023" name="Plants (Basel)">
        <title>Bridging the Gap: Combining Genomics and Transcriptomics Approaches to Understand Stylosanthes scabra, an Orphan Legume from the Brazilian Caatinga.</title>
        <authorList>
            <person name="Ferreira-Neto J.R.C."/>
            <person name="da Silva M.D."/>
            <person name="Binneck E."/>
            <person name="de Melo N.F."/>
            <person name="da Silva R.H."/>
            <person name="de Melo A.L.T.M."/>
            <person name="Pandolfi V."/>
            <person name="Bustamante F.O."/>
            <person name="Brasileiro-Vidal A.C."/>
            <person name="Benko-Iseppon A.M."/>
        </authorList>
    </citation>
    <scope>NUCLEOTIDE SEQUENCE [LARGE SCALE GENOMIC DNA]</scope>
    <source>
        <tissue evidence="2">Leaves</tissue>
    </source>
</reference>
<gene>
    <name evidence="2" type="ORF">PIB30_075236</name>
</gene>
<dbReference type="PANTHER" id="PTHR33538:SF2">
    <property type="entry name" value="PROTEIN GAMETE EXPRESSED 1"/>
    <property type="match status" value="1"/>
</dbReference>